<dbReference type="GO" id="GO:0008270">
    <property type="term" value="F:zinc ion binding"/>
    <property type="evidence" value="ECO:0007669"/>
    <property type="project" value="UniProtKB-KW"/>
</dbReference>
<gene>
    <name evidence="5" type="ORF">H5410_035742</name>
</gene>
<keyword evidence="2" id="KW-0863">Zinc-finger</keyword>
<dbReference type="PROSITE" id="PS51050">
    <property type="entry name" value="ZF_CW"/>
    <property type="match status" value="1"/>
</dbReference>
<dbReference type="EMBL" id="JACXVP010000007">
    <property type="protein sequence ID" value="KAG5594510.1"/>
    <property type="molecule type" value="Genomic_DNA"/>
</dbReference>
<dbReference type="Pfam" id="PF07496">
    <property type="entry name" value="zf-CW"/>
    <property type="match status" value="1"/>
</dbReference>
<evidence type="ECO:0000313" key="5">
    <source>
        <dbReference type="EMBL" id="KAG5594510.1"/>
    </source>
</evidence>
<evidence type="ECO:0000313" key="6">
    <source>
        <dbReference type="Proteomes" id="UP000824120"/>
    </source>
</evidence>
<sequence>MKSWSITLRVGWMEQNHQNVFTPRKIHQNNMHGYEPTKLKRQVVDEEEFVVQCGRCFKWRYIPTKERYEKITKQILEHPFYCEDSCEWHLNISWDDTPDITQNERKLWAFDKPSIPQFAFMLSDIRYIIT</sequence>
<dbReference type="OrthoDB" id="10072024at2759"/>
<reference evidence="5 6" key="1">
    <citation type="submission" date="2020-09" db="EMBL/GenBank/DDBJ databases">
        <title>De no assembly of potato wild relative species, Solanum commersonii.</title>
        <authorList>
            <person name="Cho K."/>
        </authorList>
    </citation>
    <scope>NUCLEOTIDE SEQUENCE [LARGE SCALE GENOMIC DNA]</scope>
    <source>
        <strain evidence="5">LZ3.2</strain>
        <tissue evidence="5">Leaf</tissue>
    </source>
</reference>
<keyword evidence="6" id="KW-1185">Reference proteome</keyword>
<dbReference type="Gene3D" id="3.30.40.100">
    <property type="match status" value="1"/>
</dbReference>
<dbReference type="AlphaFoldDB" id="A0A9J5Y630"/>
<keyword evidence="3" id="KW-0862">Zinc</keyword>
<evidence type="ECO:0000256" key="2">
    <source>
        <dbReference type="ARBA" id="ARBA00022771"/>
    </source>
</evidence>
<comment type="caution">
    <text evidence="5">The sequence shown here is derived from an EMBL/GenBank/DDBJ whole genome shotgun (WGS) entry which is preliminary data.</text>
</comment>
<evidence type="ECO:0000256" key="3">
    <source>
        <dbReference type="ARBA" id="ARBA00022833"/>
    </source>
</evidence>
<dbReference type="Proteomes" id="UP000824120">
    <property type="component" value="Chromosome 7"/>
</dbReference>
<feature type="domain" description="CW-type" evidence="4">
    <location>
        <begin position="43"/>
        <end position="102"/>
    </location>
</feature>
<protein>
    <recommendedName>
        <fullName evidence="4">CW-type domain-containing protein</fullName>
    </recommendedName>
</protein>
<name>A0A9J5Y630_SOLCO</name>
<accession>A0A9J5Y630</accession>
<organism evidence="5 6">
    <name type="scientific">Solanum commersonii</name>
    <name type="common">Commerson's wild potato</name>
    <name type="synonym">Commerson's nightshade</name>
    <dbReference type="NCBI Taxonomy" id="4109"/>
    <lineage>
        <taxon>Eukaryota</taxon>
        <taxon>Viridiplantae</taxon>
        <taxon>Streptophyta</taxon>
        <taxon>Embryophyta</taxon>
        <taxon>Tracheophyta</taxon>
        <taxon>Spermatophyta</taxon>
        <taxon>Magnoliopsida</taxon>
        <taxon>eudicotyledons</taxon>
        <taxon>Gunneridae</taxon>
        <taxon>Pentapetalae</taxon>
        <taxon>asterids</taxon>
        <taxon>lamiids</taxon>
        <taxon>Solanales</taxon>
        <taxon>Solanaceae</taxon>
        <taxon>Solanoideae</taxon>
        <taxon>Solaneae</taxon>
        <taxon>Solanum</taxon>
    </lineage>
</organism>
<proteinExistence type="predicted"/>
<keyword evidence="1" id="KW-0479">Metal-binding</keyword>
<dbReference type="InterPro" id="IPR011124">
    <property type="entry name" value="Znf_CW"/>
</dbReference>
<evidence type="ECO:0000256" key="1">
    <source>
        <dbReference type="ARBA" id="ARBA00022723"/>
    </source>
</evidence>
<evidence type="ECO:0000259" key="4">
    <source>
        <dbReference type="PROSITE" id="PS51050"/>
    </source>
</evidence>